<evidence type="ECO:0000313" key="3">
    <source>
        <dbReference type="Proteomes" id="UP001562425"/>
    </source>
</evidence>
<dbReference type="EMBL" id="JBEHCU010010592">
    <property type="protein sequence ID" value="KAL1378007.1"/>
    <property type="molecule type" value="Genomic_DNA"/>
</dbReference>
<dbReference type="SMART" id="SM00225">
    <property type="entry name" value="BTB"/>
    <property type="match status" value="2"/>
</dbReference>
<dbReference type="Pfam" id="PF00651">
    <property type="entry name" value="BTB"/>
    <property type="match status" value="2"/>
</dbReference>
<dbReference type="SUPFAM" id="SSF54695">
    <property type="entry name" value="POZ domain"/>
    <property type="match status" value="2"/>
</dbReference>
<evidence type="ECO:0000313" key="2">
    <source>
        <dbReference type="EMBL" id="KAL1378007.1"/>
    </source>
</evidence>
<sequence>MSFPDKDSMPFKYDIPLADRFGQLVNNEFAADVFFEVGSSQRLMYGHRSILSVGSPVFNAQLNGDFVEARNNSRQHPIVVTDVEEDVFLQILRYIYSANATVNHRNAVELYYASQKYLLTDLRCICENFFNSSLCKENVVTVFNANRKHDSMAFQHDIPLAVRLGQLVNNEFTADVFFEVGSNHRPMYGHRNILSVGSPVFNAQLNGDFADAKRNSLLNPIAETDVEEDVFLQILRFIYCENAVVNQQNVVDLYYASQKYLLGNLSKIWRTFCTATDFAGADR</sequence>
<dbReference type="PANTHER" id="PTHR45774">
    <property type="entry name" value="BTB/POZ DOMAIN-CONTAINING"/>
    <property type="match status" value="1"/>
</dbReference>
<reference evidence="2 3" key="1">
    <citation type="submission" date="2024-05" db="EMBL/GenBank/DDBJ databases">
        <title>Culex pipiens pipiens assembly and annotation.</title>
        <authorList>
            <person name="Alout H."/>
            <person name="Durand T."/>
        </authorList>
    </citation>
    <scope>NUCLEOTIDE SEQUENCE [LARGE SCALE GENOMIC DNA]</scope>
    <source>
        <strain evidence="2">HA-2024</strain>
        <tissue evidence="2">Whole body</tissue>
    </source>
</reference>
<keyword evidence="3" id="KW-1185">Reference proteome</keyword>
<dbReference type="PROSITE" id="PS50097">
    <property type="entry name" value="BTB"/>
    <property type="match status" value="2"/>
</dbReference>
<dbReference type="PANTHER" id="PTHR45774:SF3">
    <property type="entry name" value="BTB (POZ) DOMAIN-CONTAINING 2B-RELATED"/>
    <property type="match status" value="1"/>
</dbReference>
<feature type="domain" description="BTB" evidence="1">
    <location>
        <begin position="31"/>
        <end position="104"/>
    </location>
</feature>
<feature type="domain" description="BTB" evidence="1">
    <location>
        <begin position="174"/>
        <end position="247"/>
    </location>
</feature>
<proteinExistence type="predicted"/>
<protein>
    <recommendedName>
        <fullName evidence="1">BTB domain-containing protein</fullName>
    </recommendedName>
</protein>
<name>A0ABD1CNL9_CULPP</name>
<evidence type="ECO:0000259" key="1">
    <source>
        <dbReference type="PROSITE" id="PS50097"/>
    </source>
</evidence>
<dbReference type="InterPro" id="IPR011333">
    <property type="entry name" value="SKP1/BTB/POZ_sf"/>
</dbReference>
<dbReference type="Gene3D" id="3.30.710.10">
    <property type="entry name" value="Potassium Channel Kv1.1, Chain A"/>
    <property type="match status" value="2"/>
</dbReference>
<organism evidence="2 3">
    <name type="scientific">Culex pipiens pipiens</name>
    <name type="common">Northern house mosquito</name>
    <dbReference type="NCBI Taxonomy" id="38569"/>
    <lineage>
        <taxon>Eukaryota</taxon>
        <taxon>Metazoa</taxon>
        <taxon>Ecdysozoa</taxon>
        <taxon>Arthropoda</taxon>
        <taxon>Hexapoda</taxon>
        <taxon>Insecta</taxon>
        <taxon>Pterygota</taxon>
        <taxon>Neoptera</taxon>
        <taxon>Endopterygota</taxon>
        <taxon>Diptera</taxon>
        <taxon>Nematocera</taxon>
        <taxon>Culicoidea</taxon>
        <taxon>Culicidae</taxon>
        <taxon>Culicinae</taxon>
        <taxon>Culicini</taxon>
        <taxon>Culex</taxon>
        <taxon>Culex</taxon>
    </lineage>
</organism>
<accession>A0ABD1CNL9</accession>
<dbReference type="Proteomes" id="UP001562425">
    <property type="component" value="Unassembled WGS sequence"/>
</dbReference>
<dbReference type="InterPro" id="IPR000210">
    <property type="entry name" value="BTB/POZ_dom"/>
</dbReference>
<comment type="caution">
    <text evidence="2">The sequence shown here is derived from an EMBL/GenBank/DDBJ whole genome shotgun (WGS) entry which is preliminary data.</text>
</comment>
<gene>
    <name evidence="2" type="ORF">pipiens_001500</name>
</gene>
<dbReference type="AlphaFoldDB" id="A0ABD1CNL9"/>